<feature type="transmembrane region" description="Helical" evidence="1">
    <location>
        <begin position="127"/>
        <end position="148"/>
    </location>
</feature>
<name>A0A7W8NMA9_9DEIO</name>
<feature type="transmembrane region" description="Helical" evidence="1">
    <location>
        <begin position="398"/>
        <end position="417"/>
    </location>
</feature>
<feature type="transmembrane region" description="Helical" evidence="1">
    <location>
        <begin position="160"/>
        <end position="182"/>
    </location>
</feature>
<reference evidence="5" key="2">
    <citation type="journal article" date="2019" name="Int. J. Syst. Evol. Microbiol.">
        <title>The Global Catalogue of Microorganisms (GCM) 10K type strain sequencing project: providing services to taxonomists for standard genome sequencing and annotation.</title>
        <authorList>
            <consortium name="The Broad Institute Genomics Platform"/>
            <consortium name="The Broad Institute Genome Sequencing Center for Infectious Disease"/>
            <person name="Wu L."/>
            <person name="Ma J."/>
        </authorList>
    </citation>
    <scope>NUCLEOTIDE SEQUENCE [LARGE SCALE GENOMIC DNA]</scope>
    <source>
        <strain evidence="5">CGMCC 1.18437</strain>
    </source>
</reference>
<dbReference type="Proteomes" id="UP000619376">
    <property type="component" value="Unassembled WGS sequence"/>
</dbReference>
<proteinExistence type="predicted"/>
<feature type="transmembrane region" description="Helical" evidence="1">
    <location>
        <begin position="375"/>
        <end position="393"/>
    </location>
</feature>
<evidence type="ECO:0000313" key="2">
    <source>
        <dbReference type="EMBL" id="GHF38448.1"/>
    </source>
</evidence>
<evidence type="ECO:0000313" key="4">
    <source>
        <dbReference type="Proteomes" id="UP000539473"/>
    </source>
</evidence>
<accession>A0A7W8NMA9</accession>
<evidence type="ECO:0000313" key="5">
    <source>
        <dbReference type="Proteomes" id="UP000619376"/>
    </source>
</evidence>
<protein>
    <submittedName>
        <fullName evidence="3">Uncharacterized protein</fullName>
    </submittedName>
</protein>
<dbReference type="Proteomes" id="UP000539473">
    <property type="component" value="Unassembled WGS sequence"/>
</dbReference>
<keyword evidence="1" id="KW-0472">Membrane</keyword>
<keyword evidence="1" id="KW-0812">Transmembrane</keyword>
<sequence>MSARTEFGMTRTGSARIAALPDRLREVDLTLATDRARVGDVEELAAYLEADGLGDEVLRARYGTAGLFDAAERLYVQRGTGQALGRRRHAQMPAFPWARAARGPLYLLPGLSGLLAARVLGPAATDAFVGAAMFGWGWTTTIGSLRYAEPFGVPGHAMRALLVLGAGAGTLGGALCAGLSGGTPDLRSAALGALVGGTVALSSGAAGVLLSLHRTGPYALAFAIPLLAAVAVTAAPTAEAALATLGLLALMPLLSALHATRPAGQLRPSWATLRPHLAHAPQGWMLALTFALLTQRLGAWTLLPLVLATGLLEGTVWHVQERLQRAARLSADLRELRRTGLPTVLLGAAAFALVPAAWAYIVPRLPIAVPALPDAWAFVGLYGAALMLSAWLANHGRLVVLTLTWACGAALMLTPVFSSSLPALCTAMTLLCAALSAFALHASLDPRSYR</sequence>
<reference evidence="2" key="4">
    <citation type="submission" date="2024-05" db="EMBL/GenBank/DDBJ databases">
        <authorList>
            <person name="Sun Q."/>
            <person name="Zhou Y."/>
        </authorList>
    </citation>
    <scope>NUCLEOTIDE SEQUENCE</scope>
    <source>
        <strain evidence="2">CGMCC 1.18437</strain>
    </source>
</reference>
<dbReference type="AlphaFoldDB" id="A0A7W8NMA9"/>
<reference evidence="3 4" key="3">
    <citation type="submission" date="2020-08" db="EMBL/GenBank/DDBJ databases">
        <title>Genomic Encyclopedia of Type Strains, Phase IV (KMG-IV): sequencing the most valuable type-strain genomes for metagenomic binning, comparative biology and taxonomic classification.</title>
        <authorList>
            <person name="Goeker M."/>
        </authorList>
    </citation>
    <scope>NUCLEOTIDE SEQUENCE [LARGE SCALE GENOMIC DNA]</scope>
    <source>
        <strain evidence="3 4">DSM 27521</strain>
    </source>
</reference>
<organism evidence="3 4">
    <name type="scientific">Deinococcus metalli</name>
    <dbReference type="NCBI Taxonomy" id="1141878"/>
    <lineage>
        <taxon>Bacteria</taxon>
        <taxon>Thermotogati</taxon>
        <taxon>Deinococcota</taxon>
        <taxon>Deinococci</taxon>
        <taxon>Deinococcales</taxon>
        <taxon>Deinococcaceae</taxon>
        <taxon>Deinococcus</taxon>
    </lineage>
</organism>
<keyword evidence="5" id="KW-1185">Reference proteome</keyword>
<feature type="transmembrane region" description="Helical" evidence="1">
    <location>
        <begin position="423"/>
        <end position="444"/>
    </location>
</feature>
<dbReference type="EMBL" id="JACHFK010000002">
    <property type="protein sequence ID" value="MBB5375604.1"/>
    <property type="molecule type" value="Genomic_DNA"/>
</dbReference>
<dbReference type="RefSeq" id="WP_184109895.1">
    <property type="nucleotide sequence ID" value="NZ_BNAJ01000002.1"/>
</dbReference>
<feature type="transmembrane region" description="Helical" evidence="1">
    <location>
        <begin position="340"/>
        <end position="363"/>
    </location>
</feature>
<feature type="transmembrane region" description="Helical" evidence="1">
    <location>
        <begin position="217"/>
        <end position="234"/>
    </location>
</feature>
<feature type="transmembrane region" description="Helical" evidence="1">
    <location>
        <begin position="188"/>
        <end position="210"/>
    </location>
</feature>
<evidence type="ECO:0000256" key="1">
    <source>
        <dbReference type="SAM" id="Phobius"/>
    </source>
</evidence>
<comment type="caution">
    <text evidence="3">The sequence shown here is derived from an EMBL/GenBank/DDBJ whole genome shotgun (WGS) entry which is preliminary data.</text>
</comment>
<gene>
    <name evidence="2" type="ORF">GCM10017781_13970</name>
    <name evidence="3" type="ORF">HNQ07_001061</name>
</gene>
<keyword evidence="1" id="KW-1133">Transmembrane helix</keyword>
<reference evidence="2" key="1">
    <citation type="journal article" date="2014" name="Int. J. Syst. Evol. Microbiol.">
        <title>Complete genome of a new Firmicutes species belonging to the dominant human colonic microbiota ('Ruminococcus bicirculans') reveals two chromosomes and a selective capacity to utilize plant glucans.</title>
        <authorList>
            <consortium name="NISC Comparative Sequencing Program"/>
            <person name="Wegmann U."/>
            <person name="Louis P."/>
            <person name="Goesmann A."/>
            <person name="Henrissat B."/>
            <person name="Duncan S.H."/>
            <person name="Flint H.J."/>
        </authorList>
    </citation>
    <scope>NUCLEOTIDE SEQUENCE</scope>
    <source>
        <strain evidence="2">CGMCC 1.18437</strain>
    </source>
</reference>
<evidence type="ECO:0000313" key="3">
    <source>
        <dbReference type="EMBL" id="MBB5375604.1"/>
    </source>
</evidence>
<dbReference type="EMBL" id="BNAJ01000002">
    <property type="protein sequence ID" value="GHF38448.1"/>
    <property type="molecule type" value="Genomic_DNA"/>
</dbReference>
<feature type="transmembrane region" description="Helical" evidence="1">
    <location>
        <begin position="299"/>
        <end position="319"/>
    </location>
</feature>